<evidence type="ECO:0008006" key="3">
    <source>
        <dbReference type="Google" id="ProtNLM"/>
    </source>
</evidence>
<sequence length="998" mass="115218">MSTIFSKEFITLPDLYLAYRKAKTDSFFDNFHPCKRRYAEFESNLHENLLNLHKTLINDGNKDPWHKNDSFLGGYSYAPKSIDTSPWEDKECIHFRSIDQNEDWLNKYAENKNKKLSVSYRLIINATVEYQIISALWILKVGHKFESLLDKNLSYGNRLRRKHHPLEDFGPYNGELNLDSLGLFSPYFSAYRTWRQKGLDAMRNIVQSNNNATAITMDLTSFYHKTSPNFILRPSFLQKTGIQLNRDEKKLTQQLVDSIHTWYQKTPDFIERPEGALPVGLSASKVISNVLLCELDEIVSKNINPEYYGRYVDDIFLVFKTPPKISSGNDVINYLSDNIEFLKIHRTKGEAPTITLRLNYASDCELKFTPSKQKIFSLSPKYGLDLVNQISSQIRAQSSEYRMLPAVPEDANSMAEKALLASSDASLIADALRKADVVSIRRLGLSLLIRDLESYSNDLSRLEWGYIRKELYGLVERYIITPKGIFDLSSYLSRTFQIMISNYDFGETRNLVDKIVNCFDIISETTEKNTHQNLLLCKKYFSESLIETALRSSTIAGFDKWSELRRTIIYISNLHDHEYKSITKTKLKEISRNLLLSDLGIRPYKDYWFYSQYNDESSIRIPKSLSVNKILNLPLIRKFRKSASLKLPHWPALTFPTRPLSIPEIVMACPETLDDSQLLKEFIFGLRGAKTIEDINFSRITDDAGNNKIIIPNKTPDIVSIALTNFETTDNQFMQAINNKPDLTLKRYRRVNTLINDILKSEHRSDYIVFPECSLPRKWALNISMNLARKKISFIAGVEYHKPTAKNEVRNDCLLSLVTQWPGYNSSFIFFQPKLNPAHAEESQLKEKSLKLLKPAPQDKLPIYIHGKYCIGVLICSDLTNPVNRVRYQGKVDSLFVLEWNPDVKTFSSLVEGSAHDIHTFIIQVNNRAYGDSRVRAPYRLEYKRDQVRIKGGLVDYFVIAKIDYKSLRRFQKKGVMTDSKSEFKPTPIGFTFSSDRK</sequence>
<gene>
    <name evidence="1" type="ORF">G4911_02100</name>
</gene>
<dbReference type="EMBL" id="JAAIKZ010000003">
    <property type="protein sequence ID" value="NEX73570.1"/>
    <property type="molecule type" value="Genomic_DNA"/>
</dbReference>
<name>A0AAW9Y7M2_9GAMM</name>
<reference evidence="1 2" key="1">
    <citation type="submission" date="2020-02" db="EMBL/GenBank/DDBJ databases">
        <title>Genome sequencing of Aeromonas rivipollensis.</title>
        <authorList>
            <person name="Fono-Tamo Ubani E.K."/>
            <person name="Lekota K.E."/>
        </authorList>
    </citation>
    <scope>NUCLEOTIDE SEQUENCE [LARGE SCALE GENOMIC DNA]</scope>
    <source>
        <strain evidence="1 2">G87</strain>
    </source>
</reference>
<comment type="caution">
    <text evidence="1">The sequence shown here is derived from an EMBL/GenBank/DDBJ whole genome shotgun (WGS) entry which is preliminary data.</text>
</comment>
<dbReference type="SUPFAM" id="SSF56317">
    <property type="entry name" value="Carbon-nitrogen hydrolase"/>
    <property type="match status" value="1"/>
</dbReference>
<proteinExistence type="predicted"/>
<organism evidence="1 2">
    <name type="scientific">Aeromonas rivipollensis</name>
    <dbReference type="NCBI Taxonomy" id="948519"/>
    <lineage>
        <taxon>Bacteria</taxon>
        <taxon>Pseudomonadati</taxon>
        <taxon>Pseudomonadota</taxon>
        <taxon>Gammaproteobacteria</taxon>
        <taxon>Aeromonadales</taxon>
        <taxon>Aeromonadaceae</taxon>
        <taxon>Aeromonas</taxon>
    </lineage>
</organism>
<accession>A0AAW9Y7M2</accession>
<evidence type="ECO:0000313" key="2">
    <source>
        <dbReference type="Proteomes" id="UP000480681"/>
    </source>
</evidence>
<dbReference type="InterPro" id="IPR036526">
    <property type="entry name" value="C-N_Hydrolase_sf"/>
</dbReference>
<dbReference type="RefSeq" id="WP_163147240.1">
    <property type="nucleotide sequence ID" value="NZ_JAAIKZ010000003.1"/>
</dbReference>
<dbReference type="AlphaFoldDB" id="A0AAW9Y7M2"/>
<dbReference type="Proteomes" id="UP000480681">
    <property type="component" value="Unassembled WGS sequence"/>
</dbReference>
<dbReference type="Gene3D" id="3.60.110.10">
    <property type="entry name" value="Carbon-nitrogen hydrolase"/>
    <property type="match status" value="1"/>
</dbReference>
<evidence type="ECO:0000313" key="1">
    <source>
        <dbReference type="EMBL" id="NEX73570.1"/>
    </source>
</evidence>
<protein>
    <recommendedName>
        <fullName evidence="3">Reverse transcriptase domain-containing protein</fullName>
    </recommendedName>
</protein>